<accession>A0ACB8TGP3</accession>
<reference evidence="1" key="1">
    <citation type="submission" date="2021-03" db="EMBL/GenBank/DDBJ databases">
        <authorList>
            <consortium name="DOE Joint Genome Institute"/>
            <person name="Ahrendt S."/>
            <person name="Looney B.P."/>
            <person name="Miyauchi S."/>
            <person name="Morin E."/>
            <person name="Drula E."/>
            <person name="Courty P.E."/>
            <person name="Chicoki N."/>
            <person name="Fauchery L."/>
            <person name="Kohler A."/>
            <person name="Kuo A."/>
            <person name="Labutti K."/>
            <person name="Pangilinan J."/>
            <person name="Lipzen A."/>
            <person name="Riley R."/>
            <person name="Andreopoulos W."/>
            <person name="He G."/>
            <person name="Johnson J."/>
            <person name="Barry K.W."/>
            <person name="Grigoriev I.V."/>
            <person name="Nagy L."/>
            <person name="Hibbett D."/>
            <person name="Henrissat B."/>
            <person name="Matheny P.B."/>
            <person name="Labbe J."/>
            <person name="Martin F."/>
        </authorList>
    </citation>
    <scope>NUCLEOTIDE SEQUENCE</scope>
    <source>
        <strain evidence="1">HHB10654</strain>
    </source>
</reference>
<sequence>MDLGIISARDLSFLAQCSPLCSRSRGRAFEFDGSRVPALLSSRWYAPAVRASVHYTVSPQILCVMPLRTSERTRFARALDPEVKMTKHFQPRPYLLGHVILSSRFLTQESRYILMIFDGEKLRGARLLSMSVKVPLLAARALTKRDGCLEGEIISRGTFN</sequence>
<comment type="caution">
    <text evidence="1">The sequence shown here is derived from an EMBL/GenBank/DDBJ whole genome shotgun (WGS) entry which is preliminary data.</text>
</comment>
<dbReference type="Proteomes" id="UP000814140">
    <property type="component" value="Unassembled WGS sequence"/>
</dbReference>
<proteinExistence type="predicted"/>
<organism evidence="1 2">
    <name type="scientific">Artomyces pyxidatus</name>
    <dbReference type="NCBI Taxonomy" id="48021"/>
    <lineage>
        <taxon>Eukaryota</taxon>
        <taxon>Fungi</taxon>
        <taxon>Dikarya</taxon>
        <taxon>Basidiomycota</taxon>
        <taxon>Agaricomycotina</taxon>
        <taxon>Agaricomycetes</taxon>
        <taxon>Russulales</taxon>
        <taxon>Auriscalpiaceae</taxon>
        <taxon>Artomyces</taxon>
    </lineage>
</organism>
<name>A0ACB8TGP3_9AGAM</name>
<keyword evidence="2" id="KW-1185">Reference proteome</keyword>
<dbReference type="EMBL" id="MU277189">
    <property type="protein sequence ID" value="KAI0067555.1"/>
    <property type="molecule type" value="Genomic_DNA"/>
</dbReference>
<protein>
    <submittedName>
        <fullName evidence="1">Uncharacterized protein</fullName>
    </submittedName>
</protein>
<evidence type="ECO:0000313" key="2">
    <source>
        <dbReference type="Proteomes" id="UP000814140"/>
    </source>
</evidence>
<evidence type="ECO:0000313" key="1">
    <source>
        <dbReference type="EMBL" id="KAI0067555.1"/>
    </source>
</evidence>
<gene>
    <name evidence="1" type="ORF">BV25DRAFT_832212</name>
</gene>
<reference evidence="1" key="2">
    <citation type="journal article" date="2022" name="New Phytol.">
        <title>Evolutionary transition to the ectomycorrhizal habit in the genomes of a hyperdiverse lineage of mushroom-forming fungi.</title>
        <authorList>
            <person name="Looney B."/>
            <person name="Miyauchi S."/>
            <person name="Morin E."/>
            <person name="Drula E."/>
            <person name="Courty P.E."/>
            <person name="Kohler A."/>
            <person name="Kuo A."/>
            <person name="LaButti K."/>
            <person name="Pangilinan J."/>
            <person name="Lipzen A."/>
            <person name="Riley R."/>
            <person name="Andreopoulos W."/>
            <person name="He G."/>
            <person name="Johnson J."/>
            <person name="Nolan M."/>
            <person name="Tritt A."/>
            <person name="Barry K.W."/>
            <person name="Grigoriev I.V."/>
            <person name="Nagy L.G."/>
            <person name="Hibbett D."/>
            <person name="Henrissat B."/>
            <person name="Matheny P.B."/>
            <person name="Labbe J."/>
            <person name="Martin F.M."/>
        </authorList>
    </citation>
    <scope>NUCLEOTIDE SEQUENCE</scope>
    <source>
        <strain evidence="1">HHB10654</strain>
    </source>
</reference>